<feature type="binding site" evidence="2">
    <location>
        <position position="201"/>
    </location>
    <ligand>
        <name>Mg(2+)</name>
        <dbReference type="ChEBI" id="CHEBI:18420"/>
    </ligand>
</feature>
<dbReference type="SUPFAM" id="SSF64005">
    <property type="entry name" value="Undecaprenyl diphosphate synthase"/>
    <property type="match status" value="1"/>
</dbReference>
<comment type="caution">
    <text evidence="3">The sequence shown here is derived from an EMBL/GenBank/DDBJ whole genome shotgun (WGS) entry which is preliminary data.</text>
</comment>
<dbReference type="CDD" id="cd00475">
    <property type="entry name" value="Cis_IPPS"/>
    <property type="match status" value="1"/>
</dbReference>
<feature type="active site" description="Proton acceptor" evidence="2">
    <location>
        <position position="60"/>
    </location>
</feature>
<evidence type="ECO:0000313" key="3">
    <source>
        <dbReference type="EMBL" id="KPK62914.1"/>
    </source>
</evidence>
<dbReference type="AlphaFoldDB" id="A0A0S8FS22"/>
<sequence>MQELVHVAIIMDGNGRWARKRGLPRVVGHRQGVESVRAIVKTSTNIGVKYLTLYTFSTENWQRPKDEVNTLMNMLEEMLVKETPELHEKDVRINAIGRLDGLYENAQNALQKSLDLTRNNHGLVLTLCLNYGSRGEIVDALKRIIEEDRIQHLDLKDFNEGKFAKYLYDPSLPDPDLLIRTGATKRERISNFLLWQIAYTEVYFTEALWPDFREKEYMKAVESFKNRERLFGRV</sequence>
<feature type="binding site" evidence="2">
    <location>
        <begin position="13"/>
        <end position="16"/>
    </location>
    <ligand>
        <name>substrate</name>
    </ligand>
</feature>
<feature type="binding site" evidence="2">
    <location>
        <position position="25"/>
    </location>
    <ligand>
        <name>substrate</name>
    </ligand>
</feature>
<evidence type="ECO:0000313" key="4">
    <source>
        <dbReference type="Proteomes" id="UP000051373"/>
    </source>
</evidence>
<dbReference type="NCBIfam" id="NF011405">
    <property type="entry name" value="PRK14830.1"/>
    <property type="match status" value="1"/>
</dbReference>
<dbReference type="Proteomes" id="UP000051373">
    <property type="component" value="Unassembled WGS sequence"/>
</dbReference>
<dbReference type="Pfam" id="PF01255">
    <property type="entry name" value="Prenyltransf"/>
    <property type="match status" value="1"/>
</dbReference>
<comment type="subunit">
    <text evidence="2">Homodimer.</text>
</comment>
<comment type="similarity">
    <text evidence="2">Belongs to the UPP synthase family.</text>
</comment>
<feature type="binding site" evidence="2">
    <location>
        <position position="12"/>
    </location>
    <ligand>
        <name>Mg(2+)</name>
        <dbReference type="ChEBI" id="CHEBI:18420"/>
    </ligand>
</feature>
<feature type="binding site" evidence="2">
    <location>
        <begin position="57"/>
        <end position="59"/>
    </location>
    <ligand>
        <name>substrate</name>
    </ligand>
</feature>
<name>A0A0S8FS22_UNCW3</name>
<feature type="binding site" evidence="2">
    <location>
        <position position="61"/>
    </location>
    <ligand>
        <name>substrate</name>
    </ligand>
</feature>
<organism evidence="3 4">
    <name type="scientific">candidate division WOR_3 bacterium SM23_42</name>
    <dbReference type="NCBI Taxonomy" id="1703779"/>
    <lineage>
        <taxon>Bacteria</taxon>
        <taxon>Bacteria division WOR-3</taxon>
    </lineage>
</organism>
<dbReference type="InterPro" id="IPR001441">
    <property type="entry name" value="UPP_synth-like"/>
</dbReference>
<dbReference type="FunFam" id="3.40.1180.10:FF:000001">
    <property type="entry name" value="(2E,6E)-farnesyl-diphosphate-specific ditrans,polycis-undecaprenyl-diphosphate synthase"/>
    <property type="match status" value="1"/>
</dbReference>
<feature type="binding site" evidence="2">
    <location>
        <begin position="188"/>
        <end position="190"/>
    </location>
    <ligand>
        <name>substrate</name>
    </ligand>
</feature>
<feature type="binding site" evidence="2">
    <location>
        <position position="180"/>
    </location>
    <ligand>
        <name>substrate</name>
    </ligand>
</feature>
<feature type="binding site" evidence="2">
    <location>
        <position position="29"/>
    </location>
    <ligand>
        <name>substrate</name>
    </ligand>
</feature>
<feature type="active site" evidence="2">
    <location>
        <position position="12"/>
    </location>
</feature>
<dbReference type="STRING" id="1703779.AMJ83_09130"/>
<keyword evidence="2" id="KW-0460">Magnesium</keyword>
<dbReference type="EMBL" id="LJUJ01000022">
    <property type="protein sequence ID" value="KPK62914.1"/>
    <property type="molecule type" value="Genomic_DNA"/>
</dbReference>
<reference evidence="3 4" key="1">
    <citation type="journal article" date="2015" name="Microbiome">
        <title>Genomic resolution of linkages in carbon, nitrogen, and sulfur cycling among widespread estuary sediment bacteria.</title>
        <authorList>
            <person name="Baker B.J."/>
            <person name="Lazar C.S."/>
            <person name="Teske A.P."/>
            <person name="Dick G.J."/>
        </authorList>
    </citation>
    <scope>NUCLEOTIDE SEQUENCE [LARGE SCALE GENOMIC DNA]</scope>
    <source>
        <strain evidence="3">SM23_42</strain>
    </source>
</reference>
<dbReference type="EC" id="2.5.1.-" evidence="2"/>
<keyword evidence="2" id="KW-0479">Metal-binding</keyword>
<evidence type="ECO:0000256" key="2">
    <source>
        <dbReference type="HAMAP-Rule" id="MF_01139"/>
    </source>
</evidence>
<dbReference type="InterPro" id="IPR036424">
    <property type="entry name" value="UPP_synth-like_sf"/>
</dbReference>
<dbReference type="GO" id="GO:0016094">
    <property type="term" value="P:polyprenol biosynthetic process"/>
    <property type="evidence" value="ECO:0007669"/>
    <property type="project" value="TreeGrafter"/>
</dbReference>
<evidence type="ECO:0000256" key="1">
    <source>
        <dbReference type="ARBA" id="ARBA00022679"/>
    </source>
</evidence>
<dbReference type="GO" id="GO:0000287">
    <property type="term" value="F:magnesium ion binding"/>
    <property type="evidence" value="ECO:0007669"/>
    <property type="project" value="UniProtKB-UniRule"/>
</dbReference>
<feature type="binding site" evidence="2">
    <location>
        <position position="63"/>
    </location>
    <ligand>
        <name>substrate</name>
    </ligand>
</feature>
<feature type="binding site" evidence="2">
    <location>
        <position position="17"/>
    </location>
    <ligand>
        <name>substrate</name>
    </ligand>
</feature>
<dbReference type="Gene3D" id="3.40.1180.10">
    <property type="entry name" value="Decaprenyl diphosphate synthase-like"/>
    <property type="match status" value="1"/>
</dbReference>
<comment type="cofactor">
    <cofactor evidence="2">
        <name>Mg(2+)</name>
        <dbReference type="ChEBI" id="CHEBI:18420"/>
    </cofactor>
    <text evidence="2">Binds 2 magnesium ions per subunit.</text>
</comment>
<gene>
    <name evidence="3" type="ORF">AMJ83_09130</name>
</gene>
<dbReference type="PANTHER" id="PTHR10291:SF0">
    <property type="entry name" value="DEHYDRODOLICHYL DIPHOSPHATE SYNTHASE 2"/>
    <property type="match status" value="1"/>
</dbReference>
<dbReference type="NCBIfam" id="TIGR00055">
    <property type="entry name" value="uppS"/>
    <property type="match status" value="1"/>
</dbReference>
<dbReference type="GO" id="GO:0045547">
    <property type="term" value="F:ditrans,polycis-polyprenyl diphosphate synthase [(2E,6E)-farnesyl diphosphate specific] activity"/>
    <property type="evidence" value="ECO:0007669"/>
    <property type="project" value="TreeGrafter"/>
</dbReference>
<protein>
    <recommendedName>
        <fullName evidence="2">Isoprenyl transferase</fullName>
        <ecNumber evidence="2">2.5.1.-</ecNumber>
    </recommendedName>
</protein>
<dbReference type="PANTHER" id="PTHR10291">
    <property type="entry name" value="DEHYDRODOLICHYL DIPHOSPHATE SYNTHASE FAMILY MEMBER"/>
    <property type="match status" value="1"/>
</dbReference>
<accession>A0A0S8FS22</accession>
<keyword evidence="1 2" id="KW-0808">Transferase</keyword>
<dbReference type="HAMAP" id="MF_01139">
    <property type="entry name" value="ISPT"/>
    <property type="match status" value="1"/>
</dbReference>
<comment type="function">
    <text evidence="2">Catalyzes the condensation of isopentenyl diphosphate (IPP) with allylic pyrophosphates generating different type of terpenoids.</text>
</comment>
<proteinExistence type="inferred from homology"/>
<dbReference type="PATRIC" id="fig|1703779.3.peg.1091"/>